<dbReference type="AlphaFoldDB" id="A0A5M3XTQ4"/>
<dbReference type="Pfam" id="PF02771">
    <property type="entry name" value="Acyl-CoA_dh_N"/>
    <property type="match status" value="1"/>
</dbReference>
<comment type="cofactor">
    <cofactor evidence="1 6">
        <name>FAD</name>
        <dbReference type="ChEBI" id="CHEBI:57692"/>
    </cofactor>
</comment>
<dbReference type="Proteomes" id="UP000377595">
    <property type="component" value="Unassembled WGS sequence"/>
</dbReference>
<dbReference type="InterPro" id="IPR006091">
    <property type="entry name" value="Acyl-CoA_Oxase/DH_mid-dom"/>
</dbReference>
<dbReference type="GO" id="GO:0016627">
    <property type="term" value="F:oxidoreductase activity, acting on the CH-CH group of donors"/>
    <property type="evidence" value="ECO:0007669"/>
    <property type="project" value="InterPro"/>
</dbReference>
<dbReference type="RefSeq" id="WP_170321861.1">
    <property type="nucleotide sequence ID" value="NZ_BAAAHM010000044.1"/>
</dbReference>
<evidence type="ECO:0000256" key="6">
    <source>
        <dbReference type="RuleBase" id="RU362125"/>
    </source>
</evidence>
<feature type="domain" description="Acyl-CoA oxidase/dehydrogenase middle" evidence="8">
    <location>
        <begin position="113"/>
        <end position="197"/>
    </location>
</feature>
<dbReference type="GO" id="GO:0050660">
    <property type="term" value="F:flavin adenine dinucleotide binding"/>
    <property type="evidence" value="ECO:0007669"/>
    <property type="project" value="InterPro"/>
</dbReference>
<protein>
    <submittedName>
        <fullName evidence="10">Acyl-CoA dehydrogenase</fullName>
    </submittedName>
</protein>
<dbReference type="InterPro" id="IPR046373">
    <property type="entry name" value="Acyl-CoA_Oxase/DH_mid-dom_sf"/>
</dbReference>
<name>A0A5M3XTQ4_9ACTN</name>
<keyword evidence="4 6" id="KW-0274">FAD</keyword>
<proteinExistence type="inferred from homology"/>
<dbReference type="SUPFAM" id="SSF56645">
    <property type="entry name" value="Acyl-CoA dehydrogenase NM domain-like"/>
    <property type="match status" value="1"/>
</dbReference>
<feature type="domain" description="Acyl-CoA dehydrogenase/oxidase N-terminal" evidence="9">
    <location>
        <begin position="7"/>
        <end position="108"/>
    </location>
</feature>
<dbReference type="InterPro" id="IPR037069">
    <property type="entry name" value="AcylCoA_DH/ox_N_sf"/>
</dbReference>
<evidence type="ECO:0000256" key="5">
    <source>
        <dbReference type="ARBA" id="ARBA00023002"/>
    </source>
</evidence>
<keyword evidence="11" id="KW-1185">Reference proteome</keyword>
<dbReference type="PANTHER" id="PTHR43292:SF4">
    <property type="entry name" value="ACYL-COA DEHYDROGENASE FADE34"/>
    <property type="match status" value="1"/>
</dbReference>
<organism evidence="10 11">
    <name type="scientific">Acrocarpospora pleiomorpha</name>
    <dbReference type="NCBI Taxonomy" id="90975"/>
    <lineage>
        <taxon>Bacteria</taxon>
        <taxon>Bacillati</taxon>
        <taxon>Actinomycetota</taxon>
        <taxon>Actinomycetes</taxon>
        <taxon>Streptosporangiales</taxon>
        <taxon>Streptosporangiaceae</taxon>
        <taxon>Acrocarpospora</taxon>
    </lineage>
</organism>
<evidence type="ECO:0000256" key="3">
    <source>
        <dbReference type="ARBA" id="ARBA00022630"/>
    </source>
</evidence>
<dbReference type="InterPro" id="IPR013786">
    <property type="entry name" value="AcylCoA_DH/ox_N"/>
</dbReference>
<dbReference type="Pfam" id="PF02770">
    <property type="entry name" value="Acyl-CoA_dh_M"/>
    <property type="match status" value="1"/>
</dbReference>
<dbReference type="InterPro" id="IPR009100">
    <property type="entry name" value="AcylCoA_DH/oxidase_NM_dom_sf"/>
</dbReference>
<feature type="domain" description="Acyl-CoA dehydrogenase/oxidase C-terminal" evidence="7">
    <location>
        <begin position="219"/>
        <end position="379"/>
    </location>
</feature>
<evidence type="ECO:0000313" key="11">
    <source>
        <dbReference type="Proteomes" id="UP000377595"/>
    </source>
</evidence>
<dbReference type="InterPro" id="IPR009075">
    <property type="entry name" value="AcylCo_DH/oxidase_C"/>
</dbReference>
<evidence type="ECO:0000313" key="10">
    <source>
        <dbReference type="EMBL" id="GES24625.1"/>
    </source>
</evidence>
<dbReference type="InterPro" id="IPR052161">
    <property type="entry name" value="Mycobact_Acyl-CoA_DH"/>
</dbReference>
<evidence type="ECO:0000256" key="2">
    <source>
        <dbReference type="ARBA" id="ARBA00009347"/>
    </source>
</evidence>
<reference evidence="10 11" key="1">
    <citation type="submission" date="2019-10" db="EMBL/GenBank/DDBJ databases">
        <title>Whole genome shotgun sequence of Acrocarpospora pleiomorpha NBRC 16267.</title>
        <authorList>
            <person name="Ichikawa N."/>
            <person name="Kimura A."/>
            <person name="Kitahashi Y."/>
            <person name="Komaki H."/>
            <person name="Oguchi A."/>
        </authorList>
    </citation>
    <scope>NUCLEOTIDE SEQUENCE [LARGE SCALE GENOMIC DNA]</scope>
    <source>
        <strain evidence="10 11">NBRC 16267</strain>
    </source>
</reference>
<dbReference type="GO" id="GO:0005886">
    <property type="term" value="C:plasma membrane"/>
    <property type="evidence" value="ECO:0007669"/>
    <property type="project" value="TreeGrafter"/>
</dbReference>
<dbReference type="InterPro" id="IPR036250">
    <property type="entry name" value="AcylCo_DH-like_C"/>
</dbReference>
<dbReference type="PANTHER" id="PTHR43292">
    <property type="entry name" value="ACYL-COA DEHYDROGENASE"/>
    <property type="match status" value="1"/>
</dbReference>
<evidence type="ECO:0000256" key="4">
    <source>
        <dbReference type="ARBA" id="ARBA00022827"/>
    </source>
</evidence>
<dbReference type="EMBL" id="BLAF01000054">
    <property type="protein sequence ID" value="GES24625.1"/>
    <property type="molecule type" value="Genomic_DNA"/>
</dbReference>
<evidence type="ECO:0000259" key="9">
    <source>
        <dbReference type="Pfam" id="PF02771"/>
    </source>
</evidence>
<dbReference type="FunFam" id="2.40.110.10:FF:000011">
    <property type="entry name" value="Acyl-CoA dehydrogenase FadE34"/>
    <property type="match status" value="1"/>
</dbReference>
<accession>A0A5M3XTQ4</accession>
<evidence type="ECO:0000256" key="1">
    <source>
        <dbReference type="ARBA" id="ARBA00001974"/>
    </source>
</evidence>
<dbReference type="Gene3D" id="1.20.140.10">
    <property type="entry name" value="Butyryl-CoA Dehydrogenase, subunit A, domain 3"/>
    <property type="match status" value="1"/>
</dbReference>
<keyword evidence="3 6" id="KW-0285">Flavoprotein</keyword>
<gene>
    <name evidence="10" type="ORF">Aple_075240</name>
</gene>
<evidence type="ECO:0000259" key="7">
    <source>
        <dbReference type="Pfam" id="PF00441"/>
    </source>
</evidence>
<keyword evidence="5 6" id="KW-0560">Oxidoreductase</keyword>
<sequence>MTRQRLAHNVLERAAAFLEDNADLFDDVPEFLGRQYDAGLAWAHFPEGIGGSGATLADHLAIVTMFADAGAPDARAANSLGWGVIAPAIAEFGTRELQERVLRRLFTGADQFCQLFSEPGAGSDLAGLATRAVPVDGGWLITGQKVWTSRGMTSTRGALLARTDPAVPKHRGITFFILDLTQPGVEVRPLRQITGESMFAEIFMESAFVPDCDRVGDVGDGWNVATTALMNERRYNSTRSAAGRSQLTIDQDGFRQLIAAIELRGGVSAISDVASYRVAETWAQFEALRLWRWRSRNRSKSAKSADGAVGKVMWAEAGQLASATAMELLGTEGLLWEDTTTEATLRDSTVVRGYLRSRGYSIEGGTSEIHRNVIGERILGLDKEASVEADLPWKDIPR</sequence>
<evidence type="ECO:0000259" key="8">
    <source>
        <dbReference type="Pfam" id="PF02770"/>
    </source>
</evidence>
<dbReference type="Pfam" id="PF00441">
    <property type="entry name" value="Acyl-CoA_dh_1"/>
    <property type="match status" value="1"/>
</dbReference>
<comment type="similarity">
    <text evidence="2 6">Belongs to the acyl-CoA dehydrogenase family.</text>
</comment>
<comment type="caution">
    <text evidence="10">The sequence shown here is derived from an EMBL/GenBank/DDBJ whole genome shotgun (WGS) entry which is preliminary data.</text>
</comment>
<dbReference type="SUPFAM" id="SSF47203">
    <property type="entry name" value="Acyl-CoA dehydrogenase C-terminal domain-like"/>
    <property type="match status" value="1"/>
</dbReference>
<dbReference type="Gene3D" id="1.10.540.10">
    <property type="entry name" value="Acyl-CoA dehydrogenase/oxidase, N-terminal domain"/>
    <property type="match status" value="1"/>
</dbReference>
<dbReference type="Gene3D" id="2.40.110.10">
    <property type="entry name" value="Butyryl-CoA Dehydrogenase, subunit A, domain 2"/>
    <property type="match status" value="1"/>
</dbReference>